<gene>
    <name evidence="1" type="ORF">CRHIZ90672A_00012177</name>
</gene>
<dbReference type="EMBL" id="CABFNQ020000764">
    <property type="protein sequence ID" value="CAH0041610.1"/>
    <property type="molecule type" value="Genomic_DNA"/>
</dbReference>
<name>A0A9N9W5H3_9HYPO</name>
<accession>A0A9N9W5H3</accession>
<sequence length="113" mass="12128">YTVPGHNRPGAADSVVILDEDGSVASFEIEPEFLNAKAKARRGFGDPEVHVNEASMICLRDEPLPSGSPYRIVTLVFRKLRNRAGSAVVVTASFTTKAHARNFVTGASRADGD</sequence>
<evidence type="ECO:0000313" key="1">
    <source>
        <dbReference type="EMBL" id="CAH0041610.1"/>
    </source>
</evidence>
<feature type="non-terminal residue" evidence="1">
    <location>
        <position position="1"/>
    </location>
</feature>
<comment type="caution">
    <text evidence="1">The sequence shown here is derived from an EMBL/GenBank/DDBJ whole genome shotgun (WGS) entry which is preliminary data.</text>
</comment>
<reference evidence="1" key="1">
    <citation type="submission" date="2021-10" db="EMBL/GenBank/DDBJ databases">
        <authorList>
            <person name="Piombo E."/>
        </authorList>
    </citation>
    <scope>NUCLEOTIDE SEQUENCE</scope>
</reference>
<protein>
    <submittedName>
        <fullName evidence="1">Uncharacterized protein</fullName>
    </submittedName>
</protein>
<organism evidence="1 2">
    <name type="scientific">Clonostachys rhizophaga</name>
    <dbReference type="NCBI Taxonomy" id="160324"/>
    <lineage>
        <taxon>Eukaryota</taxon>
        <taxon>Fungi</taxon>
        <taxon>Dikarya</taxon>
        <taxon>Ascomycota</taxon>
        <taxon>Pezizomycotina</taxon>
        <taxon>Sordariomycetes</taxon>
        <taxon>Hypocreomycetidae</taxon>
        <taxon>Hypocreales</taxon>
        <taxon>Bionectriaceae</taxon>
        <taxon>Clonostachys</taxon>
    </lineage>
</organism>
<evidence type="ECO:0000313" key="2">
    <source>
        <dbReference type="Proteomes" id="UP000696573"/>
    </source>
</evidence>
<dbReference type="Proteomes" id="UP000696573">
    <property type="component" value="Unassembled WGS sequence"/>
</dbReference>
<proteinExistence type="predicted"/>
<keyword evidence="2" id="KW-1185">Reference proteome</keyword>
<dbReference type="AlphaFoldDB" id="A0A9N9W5H3"/>